<feature type="compositionally biased region" description="Polar residues" evidence="3">
    <location>
        <begin position="577"/>
        <end position="595"/>
    </location>
</feature>
<keyword evidence="1" id="KW-0326">Glycosidase</keyword>
<dbReference type="InterPro" id="IPR036116">
    <property type="entry name" value="FN3_sf"/>
</dbReference>
<dbReference type="InterPro" id="IPR011044">
    <property type="entry name" value="Quino_amine_DH_bsu"/>
</dbReference>
<dbReference type="InterPro" id="IPR003961">
    <property type="entry name" value="FN3_dom"/>
</dbReference>
<dbReference type="GO" id="GO:0000272">
    <property type="term" value="P:polysaccharide catabolic process"/>
    <property type="evidence" value="ECO:0007669"/>
    <property type="project" value="UniProtKB-KW"/>
</dbReference>
<sequence length="859" mass="87987">MRRRGATQPSAGRLPARRSGGFISVGLVLAMSVGLVGTVLGVGATSRSLDVADGNVWLWSSKPGQVSRVNANSGRVDQNQPLTDSRGHRVEITQNDKYLLLHDLDSGKVTSVDLTRMGFTGSLQVTKGSGVRVALSGDKAALIDQRTGEIRGFDPATLRTTGATLHLPAPLAGGDFDASGKLWVGVPSQGTVASVSLSTKKAAVARSESATPPGHPMAVSVLDHGVLAADTSGRDIAVVTDKVTTLTAPQPLTGATVPARTVGDLAVVTLPKSGQVLPVGLSKPTRPSAFDLPDGVTPDPATPFSGRIYVPDVKHHQVLVFDKSGKNLGTLGLAGAQGPLDLQVREGHLTINAPDASVARVVDPDGVTRVVDKYRTDVPGGDGDLSVIAAPAPGDNGKHGGNGGHSRGGGNGSQGPGQQHTGPPSPPIPVTALAGDHQVSLSWPQPAVNGAPIQQYQVSWDGGHRTFGGGSRSTTITGLHNGQSYSFAVTATNKFGTSPEALSDRVTPGGATPDVPQNVKATVTDKGQVTVTWGKADQARDYVVQPSGGAGSQIVNATSATFDSLTGGQSYTFTVTSRGTNGRASDPSSPSNAVTPFTVPGAPQVSVSGTSQSSVTVSWPPAADNGSKITQYYVQLDGGTAQKESTTSHTFGNLQPATKHTITVWAENAAGTSEKTSVTATTGKPPAPTVSVSVTGKTTTSITVRVSTSQSATKCTVSIGGGASQSCATGNSSHTFSGLHPSSSYSFSATVNDAYQQSISDSASGDTTVISTRNACQNAQPNCSVGIYPAPNQSGTSVGRWKQGSSVNVECKASGQEIYAYNQNGNRRSTIWLKIPGSGYVPWAYSDMSTGTRDSLPTC</sequence>
<evidence type="ECO:0000256" key="3">
    <source>
        <dbReference type="SAM" id="MobiDB-lite"/>
    </source>
</evidence>
<evidence type="ECO:0000256" key="4">
    <source>
        <dbReference type="SAM" id="Phobius"/>
    </source>
</evidence>
<feature type="region of interest" description="Disordered" evidence="3">
    <location>
        <begin position="674"/>
        <end position="693"/>
    </location>
</feature>
<accession>A0A7R7HWC0</accession>
<keyword evidence="4" id="KW-0472">Membrane</keyword>
<dbReference type="SUPFAM" id="SSF50969">
    <property type="entry name" value="YVTN repeat-like/Quinoprotein amine dehydrogenase"/>
    <property type="match status" value="1"/>
</dbReference>
<name>A0A7R7HWC0_9ACTN</name>
<evidence type="ECO:0000313" key="7">
    <source>
        <dbReference type="Proteomes" id="UP000611640"/>
    </source>
</evidence>
<dbReference type="SUPFAM" id="SSF49265">
    <property type="entry name" value="Fibronectin type III"/>
    <property type="match status" value="2"/>
</dbReference>
<dbReference type="PANTHER" id="PTHR46957:SF10">
    <property type="entry name" value="PROTEIN TYROSINE PHOSPHATASE, RECEPTOR TYPE, H"/>
    <property type="match status" value="1"/>
</dbReference>
<dbReference type="Pfam" id="PF00041">
    <property type="entry name" value="fn3"/>
    <property type="match status" value="3"/>
</dbReference>
<dbReference type="InterPro" id="IPR013783">
    <property type="entry name" value="Ig-like_fold"/>
</dbReference>
<dbReference type="CDD" id="cd00063">
    <property type="entry name" value="FN3"/>
    <property type="match status" value="3"/>
</dbReference>
<dbReference type="Proteomes" id="UP000611640">
    <property type="component" value="Chromosome"/>
</dbReference>
<dbReference type="Gene3D" id="2.60.40.10">
    <property type="entry name" value="Immunoglobulins"/>
    <property type="match status" value="3"/>
</dbReference>
<keyword evidence="2" id="KW-0119">Carbohydrate metabolism</keyword>
<feature type="domain" description="Fibronectin type-III" evidence="5">
    <location>
        <begin position="599"/>
        <end position="686"/>
    </location>
</feature>
<organism evidence="6 7">
    <name type="scientific">Actinocatenispora thailandica</name>
    <dbReference type="NCBI Taxonomy" id="227318"/>
    <lineage>
        <taxon>Bacteria</taxon>
        <taxon>Bacillati</taxon>
        <taxon>Actinomycetota</taxon>
        <taxon>Actinomycetes</taxon>
        <taxon>Micromonosporales</taxon>
        <taxon>Micromonosporaceae</taxon>
        <taxon>Actinocatenispora</taxon>
    </lineage>
</organism>
<dbReference type="PROSITE" id="PS50853">
    <property type="entry name" value="FN3"/>
    <property type="match status" value="2"/>
</dbReference>
<evidence type="ECO:0000313" key="6">
    <source>
        <dbReference type="EMBL" id="BCJ33814.1"/>
    </source>
</evidence>
<dbReference type="RefSeq" id="WP_203960646.1">
    <property type="nucleotide sequence ID" value="NZ_AP023355.1"/>
</dbReference>
<keyword evidence="2" id="KW-0624">Polysaccharide degradation</keyword>
<dbReference type="SUPFAM" id="SSF63825">
    <property type="entry name" value="YWTD domain"/>
    <property type="match status" value="1"/>
</dbReference>
<dbReference type="KEGG" id="atl:Athai_13170"/>
<feature type="compositionally biased region" description="Gly residues" evidence="3">
    <location>
        <begin position="399"/>
        <end position="415"/>
    </location>
</feature>
<dbReference type="SMART" id="SM00060">
    <property type="entry name" value="FN3"/>
    <property type="match status" value="4"/>
</dbReference>
<keyword evidence="4" id="KW-1133">Transmembrane helix</keyword>
<keyword evidence="1" id="KW-0378">Hydrolase</keyword>
<proteinExistence type="predicted"/>
<dbReference type="AlphaFoldDB" id="A0A7R7HWC0"/>
<gene>
    <name evidence="6" type="ORF">Athai_13170</name>
</gene>
<dbReference type="GO" id="GO:0043235">
    <property type="term" value="C:receptor complex"/>
    <property type="evidence" value="ECO:0007669"/>
    <property type="project" value="TreeGrafter"/>
</dbReference>
<evidence type="ECO:0000256" key="1">
    <source>
        <dbReference type="ARBA" id="ARBA00023295"/>
    </source>
</evidence>
<feature type="transmembrane region" description="Helical" evidence="4">
    <location>
        <begin position="21"/>
        <end position="42"/>
    </location>
</feature>
<dbReference type="EMBL" id="AP023355">
    <property type="protein sequence ID" value="BCJ33814.1"/>
    <property type="molecule type" value="Genomic_DNA"/>
</dbReference>
<protein>
    <recommendedName>
        <fullName evidence="5">Fibronectin type-III domain-containing protein</fullName>
    </recommendedName>
</protein>
<dbReference type="PANTHER" id="PTHR46957">
    <property type="entry name" value="CYTOKINE RECEPTOR"/>
    <property type="match status" value="1"/>
</dbReference>
<keyword evidence="4" id="KW-0812">Transmembrane</keyword>
<feature type="region of interest" description="Disordered" evidence="3">
    <location>
        <begin position="374"/>
        <end position="432"/>
    </location>
</feature>
<feature type="domain" description="Fibronectin type-III" evidence="5">
    <location>
        <begin position="423"/>
        <end position="515"/>
    </location>
</feature>
<dbReference type="GO" id="GO:0016798">
    <property type="term" value="F:hydrolase activity, acting on glycosyl bonds"/>
    <property type="evidence" value="ECO:0007669"/>
    <property type="project" value="UniProtKB-KW"/>
</dbReference>
<reference evidence="6 7" key="1">
    <citation type="submission" date="2020-08" db="EMBL/GenBank/DDBJ databases">
        <title>Whole genome shotgun sequence of Actinocatenispora thailandica NBRC 105041.</title>
        <authorList>
            <person name="Komaki H."/>
            <person name="Tamura T."/>
        </authorList>
    </citation>
    <scope>NUCLEOTIDE SEQUENCE [LARGE SCALE GENOMIC DNA]</scope>
    <source>
        <strain evidence="6 7">NBRC 105041</strain>
    </source>
</reference>
<evidence type="ECO:0000259" key="5">
    <source>
        <dbReference type="PROSITE" id="PS50853"/>
    </source>
</evidence>
<feature type="region of interest" description="Disordered" evidence="3">
    <location>
        <begin position="577"/>
        <end position="596"/>
    </location>
</feature>
<dbReference type="InterPro" id="IPR050713">
    <property type="entry name" value="RTP_Phos/Ushers"/>
</dbReference>
<keyword evidence="7" id="KW-1185">Reference proteome</keyword>
<evidence type="ECO:0000256" key="2">
    <source>
        <dbReference type="ARBA" id="ARBA00023326"/>
    </source>
</evidence>